<dbReference type="EMBL" id="KN846961">
    <property type="protein sequence ID" value="KIW64728.1"/>
    <property type="molecule type" value="Genomic_DNA"/>
</dbReference>
<dbReference type="Proteomes" id="UP000054266">
    <property type="component" value="Unassembled WGS sequence"/>
</dbReference>
<evidence type="ECO:0000313" key="2">
    <source>
        <dbReference type="EMBL" id="KIW64728.1"/>
    </source>
</evidence>
<gene>
    <name evidence="2" type="ORF">PV04_09642</name>
</gene>
<sequence>MDSQSDVHRICLIAISKAAFRTYNSRNAMSPPVKALLGVHHPQTYTRYYTNKEARFTVGIGRRADVGGPRRDKAEYTGQMGGQDERNDRGRRGQAHGSGQSQVRRFYAGGRPWRKR</sequence>
<accession>A0A0D2F9N5</accession>
<proteinExistence type="predicted"/>
<keyword evidence="3" id="KW-1185">Reference proteome</keyword>
<reference evidence="2 3" key="1">
    <citation type="submission" date="2015-01" db="EMBL/GenBank/DDBJ databases">
        <title>The Genome Sequence of Capronia semiimmersa CBS27337.</title>
        <authorList>
            <consortium name="The Broad Institute Genomics Platform"/>
            <person name="Cuomo C."/>
            <person name="de Hoog S."/>
            <person name="Gorbushina A."/>
            <person name="Stielow B."/>
            <person name="Teixiera M."/>
            <person name="Abouelleil A."/>
            <person name="Chapman S.B."/>
            <person name="Priest M."/>
            <person name="Young S.K."/>
            <person name="Wortman J."/>
            <person name="Nusbaum C."/>
            <person name="Birren B."/>
        </authorList>
    </citation>
    <scope>NUCLEOTIDE SEQUENCE [LARGE SCALE GENOMIC DNA]</scope>
    <source>
        <strain evidence="2 3">CBS 27337</strain>
    </source>
</reference>
<evidence type="ECO:0000256" key="1">
    <source>
        <dbReference type="SAM" id="MobiDB-lite"/>
    </source>
</evidence>
<evidence type="ECO:0000313" key="3">
    <source>
        <dbReference type="Proteomes" id="UP000054266"/>
    </source>
</evidence>
<protein>
    <submittedName>
        <fullName evidence="2">Uncharacterized protein</fullName>
    </submittedName>
</protein>
<dbReference type="AlphaFoldDB" id="A0A0D2F9N5"/>
<feature type="region of interest" description="Disordered" evidence="1">
    <location>
        <begin position="63"/>
        <end position="116"/>
    </location>
</feature>
<organism evidence="2 3">
    <name type="scientific">Phialophora macrospora</name>
    <dbReference type="NCBI Taxonomy" id="1851006"/>
    <lineage>
        <taxon>Eukaryota</taxon>
        <taxon>Fungi</taxon>
        <taxon>Dikarya</taxon>
        <taxon>Ascomycota</taxon>
        <taxon>Pezizomycotina</taxon>
        <taxon>Eurotiomycetes</taxon>
        <taxon>Chaetothyriomycetidae</taxon>
        <taxon>Chaetothyriales</taxon>
        <taxon>Herpotrichiellaceae</taxon>
        <taxon>Phialophora</taxon>
    </lineage>
</organism>
<name>A0A0D2F9N5_9EURO</name>
<dbReference type="HOGENOM" id="CLU_2096580_0_0_1"/>
<feature type="compositionally biased region" description="Basic and acidic residues" evidence="1">
    <location>
        <begin position="63"/>
        <end position="75"/>
    </location>
</feature>